<dbReference type="InterPro" id="IPR007278">
    <property type="entry name" value="DUF397"/>
</dbReference>
<dbReference type="RefSeq" id="WP_204843582.1">
    <property type="nucleotide sequence ID" value="NZ_JAFBCL010000001.1"/>
</dbReference>
<feature type="domain" description="DUF397" evidence="1">
    <location>
        <begin position="2"/>
        <end position="49"/>
    </location>
</feature>
<gene>
    <name evidence="2" type="ORF">JOE68_003737</name>
</gene>
<organism evidence="2 3">
    <name type="scientific">Saccharothrix algeriensis</name>
    <dbReference type="NCBI Taxonomy" id="173560"/>
    <lineage>
        <taxon>Bacteria</taxon>
        <taxon>Bacillati</taxon>
        <taxon>Actinomycetota</taxon>
        <taxon>Actinomycetes</taxon>
        <taxon>Pseudonocardiales</taxon>
        <taxon>Pseudonocardiaceae</taxon>
        <taxon>Saccharothrix</taxon>
    </lineage>
</organism>
<keyword evidence="3" id="KW-1185">Reference proteome</keyword>
<comment type="caution">
    <text evidence="2">The sequence shown here is derived from an EMBL/GenBank/DDBJ whole genome shotgun (WGS) entry which is preliminary data.</text>
</comment>
<dbReference type="Pfam" id="PF04149">
    <property type="entry name" value="DUF397"/>
    <property type="match status" value="1"/>
</dbReference>
<evidence type="ECO:0000313" key="2">
    <source>
        <dbReference type="EMBL" id="MBM7812872.1"/>
    </source>
</evidence>
<sequence>MTWRKSSHSSSQANCVEVRRLGPAVAVRDSKNPDGPVLVFPRVDWRALAR</sequence>
<protein>
    <recommendedName>
        <fullName evidence="1">DUF397 domain-containing protein</fullName>
    </recommendedName>
</protein>
<proteinExistence type="predicted"/>
<name>A0ABS2S9D6_9PSEU</name>
<accession>A0ABS2S9D6</accession>
<dbReference type="EMBL" id="JAFBCL010000001">
    <property type="protein sequence ID" value="MBM7812872.1"/>
    <property type="molecule type" value="Genomic_DNA"/>
</dbReference>
<evidence type="ECO:0000313" key="3">
    <source>
        <dbReference type="Proteomes" id="UP001195724"/>
    </source>
</evidence>
<dbReference type="Proteomes" id="UP001195724">
    <property type="component" value="Unassembled WGS sequence"/>
</dbReference>
<reference evidence="2 3" key="1">
    <citation type="submission" date="2021-01" db="EMBL/GenBank/DDBJ databases">
        <title>Sequencing the genomes of 1000 actinobacteria strains.</title>
        <authorList>
            <person name="Klenk H.-P."/>
        </authorList>
    </citation>
    <scope>NUCLEOTIDE SEQUENCE [LARGE SCALE GENOMIC DNA]</scope>
    <source>
        <strain evidence="2 3">DSM 44581</strain>
    </source>
</reference>
<evidence type="ECO:0000259" key="1">
    <source>
        <dbReference type="Pfam" id="PF04149"/>
    </source>
</evidence>